<dbReference type="InterPro" id="IPR000089">
    <property type="entry name" value="Biotin_lipoyl"/>
</dbReference>
<dbReference type="GO" id="GO:0016407">
    <property type="term" value="F:acetyltransferase activity"/>
    <property type="evidence" value="ECO:0007669"/>
    <property type="project" value="TreeGrafter"/>
</dbReference>
<dbReference type="InterPro" id="IPR050743">
    <property type="entry name" value="2-oxoacid_DH_E2_comp"/>
</dbReference>
<comment type="similarity">
    <text evidence="2">Belongs to the 2-oxoacid dehydrogenase family.</text>
</comment>
<dbReference type="AlphaFoldDB" id="A0A2S5Y6H8"/>
<dbReference type="EMBL" id="PSWU01000007">
    <property type="protein sequence ID" value="PPI15080.1"/>
    <property type="molecule type" value="Genomic_DNA"/>
</dbReference>
<keyword evidence="4" id="KW-0450">Lipoyl</keyword>
<dbReference type="RefSeq" id="WP_051210256.1">
    <property type="nucleotide sequence ID" value="NZ_CP010848.1"/>
</dbReference>
<reference evidence="9 10" key="1">
    <citation type="submission" date="2018-02" db="EMBL/GenBank/DDBJ databases">
        <title>Bacteriophage NCPPB3778 and a type I-E CRISPR drive the evolution of the US Biological Select Agent, Rathayibacter toxicus.</title>
        <authorList>
            <person name="Davis E.W.II."/>
            <person name="Tabima J.F."/>
            <person name="Weisberg A.J."/>
            <person name="Lopes L.D."/>
            <person name="Wiseman M.S."/>
            <person name="Wiseman M.S."/>
            <person name="Pupko T."/>
            <person name="Belcher M.S."/>
            <person name="Sechler A.J."/>
            <person name="Tancos M.A."/>
            <person name="Schroeder B.K."/>
            <person name="Murray T.D."/>
            <person name="Luster D.G."/>
            <person name="Schneider W.L."/>
            <person name="Rogers E."/>
            <person name="Andreote F.D."/>
            <person name="Grunwald N.J."/>
            <person name="Putnam M.L."/>
            <person name="Chang J.H."/>
        </authorList>
    </citation>
    <scope>NUCLEOTIDE SEQUENCE [LARGE SCALE GENOMIC DNA]</scope>
    <source>
        <strain evidence="9 10">FH99</strain>
    </source>
</reference>
<dbReference type="OrthoDB" id="9805770at2"/>
<dbReference type="GeneID" id="93667410"/>
<dbReference type="InterPro" id="IPR011053">
    <property type="entry name" value="Single_hybrid_motif"/>
</dbReference>
<dbReference type="Gene3D" id="2.40.50.100">
    <property type="match status" value="1"/>
</dbReference>
<evidence type="ECO:0008006" key="11">
    <source>
        <dbReference type="Google" id="ProtNLM"/>
    </source>
</evidence>
<dbReference type="PANTHER" id="PTHR43178">
    <property type="entry name" value="DIHYDROLIPOAMIDE ACETYLTRANSFERASE COMPONENT OF PYRUVATE DEHYDROGENASE COMPLEX"/>
    <property type="match status" value="1"/>
</dbReference>
<dbReference type="PANTHER" id="PTHR43178:SF12">
    <property type="entry name" value="DIHYDROLIPOAMIDE ACETYLTRANSFERASE COMPONENT OF PYRUVATE DEHYDROGENASE COMPLEX"/>
    <property type="match status" value="1"/>
</dbReference>
<gene>
    <name evidence="9" type="ORF">C5C51_04510</name>
</gene>
<proteinExistence type="inferred from homology"/>
<sequence length="171" mass="17688">MSMSELREPDIPSLFTFHLPDPGEGLTSAELSEWAVVEGQDVGVDQLLLIVETAKAAVEIPSPISGTIVRLIGIPGDIVSVGGALLEMEADDPDASSAFHLVGRRPVTTTDTPARRLPPKPAGATPKVTPAVCRLARALSVSLRDVTGTGPGGSVTATDIESVASRIGRTT</sequence>
<evidence type="ECO:0000256" key="6">
    <source>
        <dbReference type="SAM" id="MobiDB-lite"/>
    </source>
</evidence>
<dbReference type="KEGG" id="rtc:APU90_01725"/>
<dbReference type="InterPro" id="IPR004167">
    <property type="entry name" value="PSBD"/>
</dbReference>
<dbReference type="PROSITE" id="PS50968">
    <property type="entry name" value="BIOTINYL_LIPOYL"/>
    <property type="match status" value="1"/>
</dbReference>
<dbReference type="CDD" id="cd06849">
    <property type="entry name" value="lipoyl_domain"/>
    <property type="match status" value="1"/>
</dbReference>
<dbReference type="SUPFAM" id="SSF51230">
    <property type="entry name" value="Single hybrid motif"/>
    <property type="match status" value="1"/>
</dbReference>
<dbReference type="SUPFAM" id="SSF47005">
    <property type="entry name" value="Peripheral subunit-binding domain of 2-oxo acid dehydrogenase complex"/>
    <property type="match status" value="1"/>
</dbReference>
<evidence type="ECO:0000313" key="9">
    <source>
        <dbReference type="EMBL" id="PPI15080.1"/>
    </source>
</evidence>
<dbReference type="GO" id="GO:0031405">
    <property type="term" value="F:lipoic acid binding"/>
    <property type="evidence" value="ECO:0007669"/>
    <property type="project" value="TreeGrafter"/>
</dbReference>
<comment type="caution">
    <text evidence="9">The sequence shown here is derived from an EMBL/GenBank/DDBJ whole genome shotgun (WGS) entry which is preliminary data.</text>
</comment>
<comment type="cofactor">
    <cofactor evidence="1">
        <name>(R)-lipoate</name>
        <dbReference type="ChEBI" id="CHEBI:83088"/>
    </cofactor>
</comment>
<name>A0A2S5Y6H8_9MICO</name>
<feature type="domain" description="Lipoyl-binding" evidence="7">
    <location>
        <begin position="14"/>
        <end position="89"/>
    </location>
</feature>
<protein>
    <recommendedName>
        <fullName evidence="11">2-oxo acid dehydrogenase subunit E2</fullName>
    </recommendedName>
</protein>
<dbReference type="InterPro" id="IPR003016">
    <property type="entry name" value="2-oxoA_DH_lipoyl-BS"/>
</dbReference>
<organism evidence="9 10">
    <name type="scientific">Rathayibacter toxicus</name>
    <dbReference type="NCBI Taxonomy" id="145458"/>
    <lineage>
        <taxon>Bacteria</taxon>
        <taxon>Bacillati</taxon>
        <taxon>Actinomycetota</taxon>
        <taxon>Actinomycetes</taxon>
        <taxon>Micrococcales</taxon>
        <taxon>Microbacteriaceae</taxon>
        <taxon>Rathayibacter</taxon>
    </lineage>
</organism>
<dbReference type="PROSITE" id="PS51826">
    <property type="entry name" value="PSBD"/>
    <property type="match status" value="1"/>
</dbReference>
<evidence type="ECO:0000256" key="1">
    <source>
        <dbReference type="ARBA" id="ARBA00001938"/>
    </source>
</evidence>
<dbReference type="Pfam" id="PF02817">
    <property type="entry name" value="E3_binding"/>
    <property type="match status" value="1"/>
</dbReference>
<evidence type="ECO:0000259" key="7">
    <source>
        <dbReference type="PROSITE" id="PS50968"/>
    </source>
</evidence>
<dbReference type="PROSITE" id="PS00189">
    <property type="entry name" value="LIPOYL"/>
    <property type="match status" value="1"/>
</dbReference>
<dbReference type="Pfam" id="PF00364">
    <property type="entry name" value="Biotin_lipoyl"/>
    <property type="match status" value="1"/>
</dbReference>
<dbReference type="InterPro" id="IPR036625">
    <property type="entry name" value="E3-bd_dom_sf"/>
</dbReference>
<evidence type="ECO:0000256" key="2">
    <source>
        <dbReference type="ARBA" id="ARBA00007317"/>
    </source>
</evidence>
<evidence type="ECO:0000259" key="8">
    <source>
        <dbReference type="PROSITE" id="PS51826"/>
    </source>
</evidence>
<evidence type="ECO:0000256" key="3">
    <source>
        <dbReference type="ARBA" id="ARBA00022679"/>
    </source>
</evidence>
<feature type="domain" description="Peripheral subunit-binding (PSBD)" evidence="8">
    <location>
        <begin position="127"/>
        <end position="164"/>
    </location>
</feature>
<feature type="region of interest" description="Disordered" evidence="6">
    <location>
        <begin position="108"/>
        <end position="127"/>
    </location>
</feature>
<keyword evidence="5" id="KW-0012">Acyltransferase</keyword>
<keyword evidence="3" id="KW-0808">Transferase</keyword>
<accession>A0A2S5Y6H8</accession>
<evidence type="ECO:0000256" key="4">
    <source>
        <dbReference type="ARBA" id="ARBA00022823"/>
    </source>
</evidence>
<dbReference type="Proteomes" id="UP000237966">
    <property type="component" value="Unassembled WGS sequence"/>
</dbReference>
<dbReference type="GO" id="GO:0005737">
    <property type="term" value="C:cytoplasm"/>
    <property type="evidence" value="ECO:0007669"/>
    <property type="project" value="TreeGrafter"/>
</dbReference>
<evidence type="ECO:0000313" key="10">
    <source>
        <dbReference type="Proteomes" id="UP000237966"/>
    </source>
</evidence>
<evidence type="ECO:0000256" key="5">
    <source>
        <dbReference type="ARBA" id="ARBA00023315"/>
    </source>
</evidence>
<dbReference type="Gene3D" id="4.10.320.10">
    <property type="entry name" value="E3-binding domain"/>
    <property type="match status" value="1"/>
</dbReference>